<evidence type="ECO:0000259" key="4">
    <source>
        <dbReference type="PROSITE" id="PS51192"/>
    </source>
</evidence>
<dbReference type="InterPro" id="IPR007502">
    <property type="entry name" value="Helicase-assoc_dom"/>
</dbReference>
<feature type="domain" description="Helicase ATP-binding" evidence="4">
    <location>
        <begin position="23"/>
        <end position="184"/>
    </location>
</feature>
<reference evidence="7" key="1">
    <citation type="journal article" date="2019" name="Int. J. Syst. Evol. Microbiol.">
        <title>The Global Catalogue of Microorganisms (GCM) 10K type strain sequencing project: providing services to taxonomists for standard genome sequencing and annotation.</title>
        <authorList>
            <consortium name="The Broad Institute Genomics Platform"/>
            <consortium name="The Broad Institute Genome Sequencing Center for Infectious Disease"/>
            <person name="Wu L."/>
            <person name="Ma J."/>
        </authorList>
    </citation>
    <scope>NUCLEOTIDE SEQUENCE [LARGE SCALE GENOMIC DNA]</scope>
    <source>
        <strain evidence="7">JCM 15572</strain>
    </source>
</reference>
<feature type="region of interest" description="Disordered" evidence="3">
    <location>
        <begin position="503"/>
        <end position="568"/>
    </location>
</feature>
<dbReference type="PANTHER" id="PTHR43519:SF1">
    <property type="entry name" value="ATP-DEPENDENT RNA HELICASE HRPB"/>
    <property type="match status" value="1"/>
</dbReference>
<gene>
    <name evidence="6" type="ORF">GCM10009804_46540</name>
</gene>
<comment type="caution">
    <text evidence="6">The sequence shown here is derived from an EMBL/GenBank/DDBJ whole genome shotgun (WGS) entry which is preliminary data.</text>
</comment>
<dbReference type="EMBL" id="BAAAPH010000015">
    <property type="protein sequence ID" value="GAA1584953.1"/>
    <property type="molecule type" value="Genomic_DNA"/>
</dbReference>
<feature type="compositionally biased region" description="Gly residues" evidence="3">
    <location>
        <begin position="539"/>
        <end position="552"/>
    </location>
</feature>
<evidence type="ECO:0000256" key="2">
    <source>
        <dbReference type="ARBA" id="ARBA00022806"/>
    </source>
</evidence>
<evidence type="ECO:0000256" key="3">
    <source>
        <dbReference type="SAM" id="MobiDB-lite"/>
    </source>
</evidence>
<keyword evidence="7" id="KW-1185">Reference proteome</keyword>
<dbReference type="PROSITE" id="PS51194">
    <property type="entry name" value="HELICASE_CTER"/>
    <property type="match status" value="1"/>
</dbReference>
<feature type="compositionally biased region" description="Low complexity" evidence="3">
    <location>
        <begin position="509"/>
        <end position="538"/>
    </location>
</feature>
<keyword evidence="2" id="KW-0067">ATP-binding</keyword>
<dbReference type="PROSITE" id="PS51192">
    <property type="entry name" value="HELICASE_ATP_BIND_1"/>
    <property type="match status" value="1"/>
</dbReference>
<keyword evidence="2" id="KW-0547">Nucleotide-binding</keyword>
<dbReference type="Pfam" id="PF08482">
    <property type="entry name" value="HrpB_C"/>
    <property type="match status" value="1"/>
</dbReference>
<evidence type="ECO:0000313" key="6">
    <source>
        <dbReference type="EMBL" id="GAA1584953.1"/>
    </source>
</evidence>
<keyword evidence="2" id="KW-0347">Helicase</keyword>
<feature type="compositionally biased region" description="Low complexity" evidence="3">
    <location>
        <begin position="553"/>
        <end position="568"/>
    </location>
</feature>
<dbReference type="SMART" id="SM00490">
    <property type="entry name" value="HELICc"/>
    <property type="match status" value="1"/>
</dbReference>
<name>A0ABP4PM85_9ACTN</name>
<feature type="region of interest" description="Disordered" evidence="3">
    <location>
        <begin position="602"/>
        <end position="623"/>
    </location>
</feature>
<dbReference type="Gene3D" id="1.20.120.1080">
    <property type="match status" value="1"/>
</dbReference>
<dbReference type="Gene3D" id="3.40.50.300">
    <property type="entry name" value="P-loop containing nucleotide triphosphate hydrolases"/>
    <property type="match status" value="2"/>
</dbReference>
<accession>A0ABP4PM85</accession>
<evidence type="ECO:0000313" key="7">
    <source>
        <dbReference type="Proteomes" id="UP001501705"/>
    </source>
</evidence>
<dbReference type="InterPro" id="IPR048333">
    <property type="entry name" value="HA2_WH"/>
</dbReference>
<proteinExistence type="predicted"/>
<dbReference type="InterPro" id="IPR001650">
    <property type="entry name" value="Helicase_C-like"/>
</dbReference>
<dbReference type="SMART" id="SM00847">
    <property type="entry name" value="HA2"/>
    <property type="match status" value="1"/>
</dbReference>
<feature type="region of interest" description="Disordered" evidence="3">
    <location>
        <begin position="928"/>
        <end position="950"/>
    </location>
</feature>
<protein>
    <recommendedName>
        <fullName evidence="8">ATP-dependent helicase HrpB</fullName>
    </recommendedName>
</protein>
<dbReference type="InterPro" id="IPR014001">
    <property type="entry name" value="Helicase_ATP-bd"/>
</dbReference>
<dbReference type="PANTHER" id="PTHR43519">
    <property type="entry name" value="ATP-DEPENDENT RNA HELICASE HRPB"/>
    <property type="match status" value="1"/>
</dbReference>
<evidence type="ECO:0000259" key="5">
    <source>
        <dbReference type="PROSITE" id="PS51194"/>
    </source>
</evidence>
<feature type="domain" description="Helicase C-terminal" evidence="5">
    <location>
        <begin position="216"/>
        <end position="395"/>
    </location>
</feature>
<dbReference type="Proteomes" id="UP001501705">
    <property type="component" value="Unassembled WGS sequence"/>
</dbReference>
<organism evidence="6 7">
    <name type="scientific">Kribbella hippodromi</name>
    <dbReference type="NCBI Taxonomy" id="434347"/>
    <lineage>
        <taxon>Bacteria</taxon>
        <taxon>Bacillati</taxon>
        <taxon>Actinomycetota</taxon>
        <taxon>Actinomycetes</taxon>
        <taxon>Propionibacteriales</taxon>
        <taxon>Kribbellaceae</taxon>
        <taxon>Kribbella</taxon>
    </lineage>
</organism>
<dbReference type="SMART" id="SM00487">
    <property type="entry name" value="DEXDc"/>
    <property type="match status" value="1"/>
</dbReference>
<dbReference type="InterPro" id="IPR027417">
    <property type="entry name" value="P-loop_NTPase"/>
</dbReference>
<dbReference type="CDD" id="cd18791">
    <property type="entry name" value="SF2_C_RHA"/>
    <property type="match status" value="1"/>
</dbReference>
<sequence>MLLPGLSVPGAELPVRAVLPATVDAVRSRGTAVLVAPPGSGKTSLLPLALGDALDGTIIVAEPRRLATRAAAARLATLVGEPLGQRIGYAMRGERAGGRGLRVEVVTTGLLVRRLQANPDLPGIAAIVIDECHERHLDADLLLAFCLDVRANLRDDLAMVATSATADTVRLSRVLGSDAVPAPVITASAALFDVAVEWAPPPVPVPLLPGGRVDPRLLDHVAAVVRRALAENEGDILVFVPGEAEINGVTRRLSDLNVLPLFGRQPKAEQDRALTPPGPTDSRLSSVGGTTARRIVVTTSVAESSLTVPGVRVVVDSGLAREPRTDQSRGLGALVTCRVSKSSADQRAGRAGREAPGRVYRCWSATDHAHLDDHPAPEIAIADLAGFALDLAAWGAPGGNGLTLLDAPPAAAMTAATELLRRLDAVDDAGRITERGRQMAAIGTHPRLARALLDGTPRVGAQRAREIVAMLSDDSARTSDDLPTHWRTLRRGTDRTATARWKEEVNRLTRTTTSTPTPGVAAGGAPNAAATGSAPDAPAGGGSAEVGAGGAPTGTPAAGGASGTAPRVAAAGTAGGTAASTAPGAAASGGVSAGAPAGGGLAGGRAGGAATGTPGASGSGPAGGVPDDLAVGVVVGLAYPDRIGRVRGVDSAAYQMSGGTGATLDPQSALRSTTWLAIAVADRAPGRADARIRSAAPIDERTARDVAGELVSTTDQIRWDDGRIVTRRVETLGAIVLNDIPLAKPDPLLVQAAVRDGIQRTGLSVLHWSEAALALRERLAFCHAHLGPPWPAVDDDTLLTGLDNWLGTQLASVRGARDLTRIDVTTALRQLLPWPEATRFGDLAPERLQVPSGSEVRLKYDGAEPPVLAVKLQEVFGWTTTPTVADGRVPVVLHLLSPARRPVAITSDLTSFWKQGYPQVRADLRARYPRHPWPEDPLTATPTKRPKPRR</sequence>
<keyword evidence="1" id="KW-0378">Hydrolase</keyword>
<dbReference type="SUPFAM" id="SSF52540">
    <property type="entry name" value="P-loop containing nucleoside triphosphate hydrolases"/>
    <property type="match status" value="1"/>
</dbReference>
<dbReference type="RefSeq" id="WP_344236204.1">
    <property type="nucleotide sequence ID" value="NZ_BAAAPH010000015.1"/>
</dbReference>
<dbReference type="Pfam" id="PF04408">
    <property type="entry name" value="WHD_HA2"/>
    <property type="match status" value="1"/>
</dbReference>
<feature type="region of interest" description="Disordered" evidence="3">
    <location>
        <begin position="267"/>
        <end position="287"/>
    </location>
</feature>
<dbReference type="InterPro" id="IPR013689">
    <property type="entry name" value="RNA_helicase_ATP-dep_HrpB_C"/>
</dbReference>
<dbReference type="Pfam" id="PF00271">
    <property type="entry name" value="Helicase_C"/>
    <property type="match status" value="1"/>
</dbReference>
<evidence type="ECO:0008006" key="8">
    <source>
        <dbReference type="Google" id="ProtNLM"/>
    </source>
</evidence>
<evidence type="ECO:0000256" key="1">
    <source>
        <dbReference type="ARBA" id="ARBA00022801"/>
    </source>
</evidence>